<dbReference type="EMBL" id="LR796873">
    <property type="protein sequence ID" value="CAB4172211.1"/>
    <property type="molecule type" value="Genomic_DNA"/>
</dbReference>
<dbReference type="EMBL" id="LR797289">
    <property type="protein sequence ID" value="CAB4199681.1"/>
    <property type="molecule type" value="Genomic_DNA"/>
</dbReference>
<protein>
    <submittedName>
        <fullName evidence="3">Uncharacterized protein</fullName>
    </submittedName>
</protein>
<evidence type="ECO:0000313" key="1">
    <source>
        <dbReference type="EMBL" id="CAB4172211.1"/>
    </source>
</evidence>
<name>A0A6J7XW04_9CAUD</name>
<reference evidence="3" key="1">
    <citation type="submission" date="2020-05" db="EMBL/GenBank/DDBJ databases">
        <authorList>
            <person name="Chiriac C."/>
            <person name="Salcher M."/>
            <person name="Ghai R."/>
            <person name="Kavagutti S V."/>
        </authorList>
    </citation>
    <scope>NUCLEOTIDE SEQUENCE</scope>
</reference>
<dbReference type="EMBL" id="LR798461">
    <property type="protein sequence ID" value="CAB5238566.1"/>
    <property type="molecule type" value="Genomic_DNA"/>
</dbReference>
<organism evidence="3">
    <name type="scientific">uncultured Caudovirales phage</name>
    <dbReference type="NCBI Taxonomy" id="2100421"/>
    <lineage>
        <taxon>Viruses</taxon>
        <taxon>Duplodnaviria</taxon>
        <taxon>Heunggongvirae</taxon>
        <taxon>Uroviricota</taxon>
        <taxon>Caudoviricetes</taxon>
        <taxon>Peduoviridae</taxon>
        <taxon>Maltschvirus</taxon>
        <taxon>Maltschvirus maltsch</taxon>
    </lineage>
</organism>
<gene>
    <name evidence="2" type="ORF">UFOVP1354_3</name>
    <name evidence="3" type="ORF">UFOVP1547_52</name>
    <name evidence="1" type="ORF">UFOVP930_63</name>
</gene>
<evidence type="ECO:0000313" key="3">
    <source>
        <dbReference type="EMBL" id="CAB5238566.1"/>
    </source>
</evidence>
<accession>A0A6J7XW04</accession>
<evidence type="ECO:0000313" key="2">
    <source>
        <dbReference type="EMBL" id="CAB4199681.1"/>
    </source>
</evidence>
<sequence>MTTHQLAARNLFGEGAEYAINKGQLVRSQRPVSEAEWAAAVVAAQAAQDQVAVNEKLLTDLSAAYTDFSDGGKWAFGSAYDTVVNHIRRGDIAAAKLTVQMVQIPDEVPGVPSAELATWTAKKAEILALFP</sequence>
<proteinExistence type="predicted"/>